<dbReference type="EMBL" id="PGGS01000357">
    <property type="protein sequence ID" value="PNH04817.1"/>
    <property type="molecule type" value="Genomic_DNA"/>
</dbReference>
<evidence type="ECO:0000313" key="8">
    <source>
        <dbReference type="EMBL" id="PNH04817.1"/>
    </source>
</evidence>
<feature type="domain" description="Protein kinase" evidence="7">
    <location>
        <begin position="383"/>
        <end position="694"/>
    </location>
</feature>
<dbReference type="SMART" id="SM00220">
    <property type="entry name" value="S_TKc"/>
    <property type="match status" value="2"/>
</dbReference>
<dbReference type="SUPFAM" id="SSF56112">
    <property type="entry name" value="Protein kinase-like (PK-like)"/>
    <property type="match status" value="2"/>
</dbReference>
<dbReference type="OrthoDB" id="534417at2759"/>
<accession>A0A2J7ZX14</accession>
<evidence type="ECO:0000256" key="6">
    <source>
        <dbReference type="SAM" id="MobiDB-lite"/>
    </source>
</evidence>
<comment type="caution">
    <text evidence="8">The sequence shown here is derived from an EMBL/GenBank/DDBJ whole genome shotgun (WGS) entry which is preliminary data.</text>
</comment>
<organism evidence="8 9">
    <name type="scientific">Tetrabaena socialis</name>
    <dbReference type="NCBI Taxonomy" id="47790"/>
    <lineage>
        <taxon>Eukaryota</taxon>
        <taxon>Viridiplantae</taxon>
        <taxon>Chlorophyta</taxon>
        <taxon>core chlorophytes</taxon>
        <taxon>Chlorophyceae</taxon>
        <taxon>CS clade</taxon>
        <taxon>Chlamydomonadales</taxon>
        <taxon>Tetrabaenaceae</taxon>
        <taxon>Tetrabaena</taxon>
    </lineage>
</organism>
<dbReference type="Gene3D" id="3.30.200.20">
    <property type="entry name" value="Phosphorylase Kinase, domain 1"/>
    <property type="match status" value="2"/>
</dbReference>
<dbReference type="PANTHER" id="PTHR24055">
    <property type="entry name" value="MITOGEN-ACTIVATED PROTEIN KINASE"/>
    <property type="match status" value="1"/>
</dbReference>
<dbReference type="AlphaFoldDB" id="A0A2J7ZX14"/>
<keyword evidence="2" id="KW-0808">Transferase</keyword>
<dbReference type="PROSITE" id="PS50011">
    <property type="entry name" value="PROTEIN_KINASE_DOM"/>
    <property type="match status" value="2"/>
</dbReference>
<dbReference type="InterPro" id="IPR011009">
    <property type="entry name" value="Kinase-like_dom_sf"/>
</dbReference>
<feature type="domain" description="Protein kinase" evidence="7">
    <location>
        <begin position="2"/>
        <end position="318"/>
    </location>
</feature>
<protein>
    <submittedName>
        <fullName evidence="8">Cyclin-dependent kinase-like 5</fullName>
    </submittedName>
</protein>
<name>A0A2J7ZX14_9CHLO</name>
<evidence type="ECO:0000256" key="2">
    <source>
        <dbReference type="ARBA" id="ARBA00022679"/>
    </source>
</evidence>
<dbReference type="FunFam" id="1.10.510.10:FF:000624">
    <property type="entry name" value="Mitogen-activated protein kinase"/>
    <property type="match status" value="2"/>
</dbReference>
<dbReference type="GO" id="GO:0005524">
    <property type="term" value="F:ATP binding"/>
    <property type="evidence" value="ECO:0007669"/>
    <property type="project" value="UniProtKB-KW"/>
</dbReference>
<keyword evidence="3" id="KW-0547">Nucleotide-binding</keyword>
<reference evidence="8 9" key="1">
    <citation type="journal article" date="2017" name="Mol. Biol. Evol.">
        <title>The 4-celled Tetrabaena socialis nuclear genome reveals the essential components for genetic control of cell number at the origin of multicellularity in the volvocine lineage.</title>
        <authorList>
            <person name="Featherston J."/>
            <person name="Arakaki Y."/>
            <person name="Hanschen E.R."/>
            <person name="Ferris P.J."/>
            <person name="Michod R.E."/>
            <person name="Olson B.J.S.C."/>
            <person name="Nozaki H."/>
            <person name="Durand P.M."/>
        </authorList>
    </citation>
    <scope>NUCLEOTIDE SEQUENCE [LARGE SCALE GENOMIC DNA]</scope>
    <source>
        <strain evidence="8 9">NIES-571</strain>
    </source>
</reference>
<keyword evidence="1" id="KW-0723">Serine/threonine-protein kinase</keyword>
<keyword evidence="5" id="KW-0067">ATP-binding</keyword>
<feature type="region of interest" description="Disordered" evidence="6">
    <location>
        <begin position="645"/>
        <end position="694"/>
    </location>
</feature>
<sequence length="694" mass="75740">MYAYVRSIGEGSYGHVLLCRRRRAESASVGPQPEAAGSLAAIKCFKYAHHDAEAMRLALREIRLLRTLRHPLIIRLEDAFRSGSSGRIYAVMPYIDGGCAGELLSRSPSGLPPRQLKAFAWQLLLAVRYLHDRQILHRDLKPANVLLSQDGTIRLCDFGLARRLDSRQHVSEASERKELTTYVVTRHYRAPELLLGQPYGLPADVWSLGATLAEMACGRPLMAGTSSLDQLWHVLGAVPGPRPPYLAAAVGALGALDNAQLTPGLTPDMLRPARLPGAPLRQRLSGADPLFVDVVEACLRLDPASRATADELLQMPYFKDVQATDSNPALLRLAAWTAQEERPPANGAASIHGGGYGRPAFRFHYSAAGAAAAGIKLHDGDSYVCVRSLGEGSYGHVLLCRRRRAESAFVGPQPEAAGSLVAIKCFKYAHNNQEALRLALREIRLLHALDHPLIIRLERAFRSSRTDRIYAVFPCVDGGCAAGLIARSPSGLQPRKLQSFAWQLLHAVRYLHDRRILHRDLKPANVLLSQDGTIRLCDFGFARRLDSRQHVSETSERKELTTYVVTRHYRAPELLLGQPYGLPADVWSLGATLAEMACGRPLMAGTSSLDQLWHVLGAVPGPRPPYLAAAVDALGALDNAQLTPGLTPDMLRPARLPGAPLRQRLRGKAASQRRREVCGSNHGGGSGRPASRAH</sequence>
<evidence type="ECO:0000256" key="3">
    <source>
        <dbReference type="ARBA" id="ARBA00022741"/>
    </source>
</evidence>
<evidence type="ECO:0000313" key="9">
    <source>
        <dbReference type="Proteomes" id="UP000236333"/>
    </source>
</evidence>
<keyword evidence="9" id="KW-1185">Reference proteome</keyword>
<dbReference type="Proteomes" id="UP000236333">
    <property type="component" value="Unassembled WGS sequence"/>
</dbReference>
<evidence type="ECO:0000256" key="5">
    <source>
        <dbReference type="ARBA" id="ARBA00022840"/>
    </source>
</evidence>
<dbReference type="GO" id="GO:0004674">
    <property type="term" value="F:protein serine/threonine kinase activity"/>
    <property type="evidence" value="ECO:0007669"/>
    <property type="project" value="UniProtKB-KW"/>
</dbReference>
<dbReference type="InterPro" id="IPR050117">
    <property type="entry name" value="MAPK"/>
</dbReference>
<evidence type="ECO:0000256" key="1">
    <source>
        <dbReference type="ARBA" id="ARBA00022527"/>
    </source>
</evidence>
<dbReference type="InterPro" id="IPR008271">
    <property type="entry name" value="Ser/Thr_kinase_AS"/>
</dbReference>
<evidence type="ECO:0000256" key="4">
    <source>
        <dbReference type="ARBA" id="ARBA00022777"/>
    </source>
</evidence>
<gene>
    <name evidence="8" type="ORF">TSOC_008926</name>
</gene>
<dbReference type="Pfam" id="PF00069">
    <property type="entry name" value="Pkinase"/>
    <property type="match status" value="2"/>
</dbReference>
<proteinExistence type="predicted"/>
<dbReference type="Gene3D" id="1.10.510.10">
    <property type="entry name" value="Transferase(Phosphotransferase) domain 1"/>
    <property type="match status" value="2"/>
</dbReference>
<dbReference type="InterPro" id="IPR000719">
    <property type="entry name" value="Prot_kinase_dom"/>
</dbReference>
<dbReference type="PROSITE" id="PS00108">
    <property type="entry name" value="PROTEIN_KINASE_ST"/>
    <property type="match status" value="2"/>
</dbReference>
<evidence type="ECO:0000259" key="7">
    <source>
        <dbReference type="PROSITE" id="PS50011"/>
    </source>
</evidence>
<keyword evidence="4 8" id="KW-0418">Kinase</keyword>